<evidence type="ECO:0000256" key="2">
    <source>
        <dbReference type="ARBA" id="ARBA00022670"/>
    </source>
</evidence>
<feature type="domain" description="Peptidase A1" evidence="9">
    <location>
        <begin position="136"/>
        <end position="473"/>
    </location>
</feature>
<feature type="active site" evidence="7">
    <location>
        <position position="154"/>
    </location>
</feature>
<evidence type="ECO:0000256" key="8">
    <source>
        <dbReference type="SAM" id="SignalP"/>
    </source>
</evidence>
<dbReference type="Gene3D" id="2.40.70.10">
    <property type="entry name" value="Acid Proteases"/>
    <property type="match status" value="2"/>
</dbReference>
<reference evidence="11" key="2">
    <citation type="submission" date="2025-08" db="UniProtKB">
        <authorList>
            <consortium name="RefSeq"/>
        </authorList>
    </citation>
    <scope>IDENTIFICATION</scope>
    <source>
        <tissue evidence="11">Leaf</tissue>
    </source>
</reference>
<feature type="signal peptide" evidence="8">
    <location>
        <begin position="1"/>
        <end position="25"/>
    </location>
</feature>
<sequence length="478" mass="50264">MATTSHQYGLRLFVLSCALVGSVLCKDLQADTHHTIEVSSLLPSASCKHSATKGDAKTSSLKVVHKFGSCASLGWSGPSIKQPTHADILREDQSRVNSINSRLTSKAASVAGPNRVRQSDASIPARSGITVGTGNYVATVGLGTPKRELSLIFDTGSDLTWTQCRPCAKYCYQQKEPIFNPTASTSYGNISCTSSACSQLSSATGNKPGCSSSACVYGIQYGDKSYSIGFFAKEKLTLTSTDAFDNFMFGCGQDNRGLFGGAAGLLGLGRDKLSIVEQTATKYGRYFSYCLPSSPSSTGHLTFGKGTSAATLKFTPLSTISEGASFYGITIQGISVGGKKLSIPASTFSNAPGIIDSGTVITRLPPTAYAALKKAFMEPMTKYPTAPPLSILDTCYNFSTYSSVSIPKVGFYFSGAGEVDLDSNGIMYAASTSQVCLAFAANSDDTDVLIYGNVQQQTFEVAYDVGAMKLGFAPNACA</sequence>
<dbReference type="GO" id="GO:0006508">
    <property type="term" value="P:proteolysis"/>
    <property type="evidence" value="ECO:0007669"/>
    <property type="project" value="UniProtKB-KW"/>
</dbReference>
<evidence type="ECO:0000313" key="11">
    <source>
        <dbReference type="RefSeq" id="XP_031372951.1"/>
    </source>
</evidence>
<dbReference type="CDD" id="cd05472">
    <property type="entry name" value="cnd41_like"/>
    <property type="match status" value="1"/>
</dbReference>
<keyword evidence="6" id="KW-1015">Disulfide bond</keyword>
<evidence type="ECO:0000313" key="10">
    <source>
        <dbReference type="Proteomes" id="UP000515151"/>
    </source>
</evidence>
<dbReference type="FunFam" id="2.40.70.10:FF:000021">
    <property type="entry name" value="Aspartyl protease AED1"/>
    <property type="match status" value="1"/>
</dbReference>
<dbReference type="InterPro" id="IPR021109">
    <property type="entry name" value="Peptidase_aspartic_dom_sf"/>
</dbReference>
<dbReference type="InterPro" id="IPR032799">
    <property type="entry name" value="TAXi_C"/>
</dbReference>
<evidence type="ECO:0000256" key="1">
    <source>
        <dbReference type="ARBA" id="ARBA00007447"/>
    </source>
</evidence>
<dbReference type="Proteomes" id="UP000515151">
    <property type="component" value="Chromosome 8"/>
</dbReference>
<proteinExistence type="inferred from homology"/>
<evidence type="ECO:0000256" key="3">
    <source>
        <dbReference type="ARBA" id="ARBA00022729"/>
    </source>
</evidence>
<dbReference type="Pfam" id="PF14541">
    <property type="entry name" value="TAXi_C"/>
    <property type="match status" value="1"/>
</dbReference>
<dbReference type="GeneID" id="116188004"/>
<keyword evidence="10" id="KW-1185">Reference proteome</keyword>
<dbReference type="InterPro" id="IPR032861">
    <property type="entry name" value="TAXi_N"/>
</dbReference>
<dbReference type="PROSITE" id="PS51767">
    <property type="entry name" value="PEPTIDASE_A1"/>
    <property type="match status" value="1"/>
</dbReference>
<dbReference type="InterPro" id="IPR001461">
    <property type="entry name" value="Aspartic_peptidase_A1"/>
</dbReference>
<gene>
    <name evidence="11" type="primary">LOC116188004</name>
</gene>
<dbReference type="PANTHER" id="PTHR13683">
    <property type="entry name" value="ASPARTYL PROTEASES"/>
    <property type="match status" value="1"/>
</dbReference>
<dbReference type="InterPro" id="IPR033873">
    <property type="entry name" value="CND41-like"/>
</dbReference>
<evidence type="ECO:0000256" key="5">
    <source>
        <dbReference type="ARBA" id="ARBA00022801"/>
    </source>
</evidence>
<comment type="similarity">
    <text evidence="1">Belongs to the peptidase A1 family.</text>
</comment>
<evidence type="ECO:0000256" key="4">
    <source>
        <dbReference type="ARBA" id="ARBA00022750"/>
    </source>
</evidence>
<dbReference type="FunFam" id="2.40.70.10:FF:000013">
    <property type="entry name" value="Aspartyl protease AED1"/>
    <property type="match status" value="1"/>
</dbReference>
<protein>
    <submittedName>
        <fullName evidence="11">Aspartyl protease family protein At5g10770-like</fullName>
    </submittedName>
</protein>
<evidence type="ECO:0000256" key="6">
    <source>
        <dbReference type="ARBA" id="ARBA00023157"/>
    </source>
</evidence>
<dbReference type="AlphaFoldDB" id="A0A6P8BTC0"/>
<accession>A0A6P8BTC0</accession>
<dbReference type="RefSeq" id="XP_031372951.1">
    <property type="nucleotide sequence ID" value="XM_031517091.1"/>
</dbReference>
<keyword evidence="5" id="KW-0378">Hydrolase</keyword>
<name>A0A6P8BTC0_PUNGR</name>
<dbReference type="SUPFAM" id="SSF50630">
    <property type="entry name" value="Acid proteases"/>
    <property type="match status" value="1"/>
</dbReference>
<evidence type="ECO:0000259" key="9">
    <source>
        <dbReference type="PROSITE" id="PS51767"/>
    </source>
</evidence>
<dbReference type="GO" id="GO:0004190">
    <property type="term" value="F:aspartic-type endopeptidase activity"/>
    <property type="evidence" value="ECO:0007669"/>
    <property type="project" value="UniProtKB-KW"/>
</dbReference>
<keyword evidence="4" id="KW-0064">Aspartyl protease</keyword>
<feature type="chain" id="PRO_5028115633" evidence="8">
    <location>
        <begin position="26"/>
        <end position="478"/>
    </location>
</feature>
<keyword evidence="2" id="KW-0645">Protease</keyword>
<feature type="active site" evidence="7">
    <location>
        <position position="356"/>
    </location>
</feature>
<keyword evidence="3 8" id="KW-0732">Signal</keyword>
<dbReference type="Pfam" id="PF14543">
    <property type="entry name" value="TAXi_N"/>
    <property type="match status" value="1"/>
</dbReference>
<dbReference type="PANTHER" id="PTHR13683:SF750">
    <property type="entry name" value="ASPARTYL PROTEASE AED1"/>
    <property type="match status" value="1"/>
</dbReference>
<dbReference type="OrthoDB" id="2747330at2759"/>
<dbReference type="InterPro" id="IPR033121">
    <property type="entry name" value="PEPTIDASE_A1"/>
</dbReference>
<evidence type="ECO:0000256" key="7">
    <source>
        <dbReference type="PIRSR" id="PIRSR601461-1"/>
    </source>
</evidence>
<organism evidence="10 11">
    <name type="scientific">Punica granatum</name>
    <name type="common">Pomegranate</name>
    <dbReference type="NCBI Taxonomy" id="22663"/>
    <lineage>
        <taxon>Eukaryota</taxon>
        <taxon>Viridiplantae</taxon>
        <taxon>Streptophyta</taxon>
        <taxon>Embryophyta</taxon>
        <taxon>Tracheophyta</taxon>
        <taxon>Spermatophyta</taxon>
        <taxon>Magnoliopsida</taxon>
        <taxon>eudicotyledons</taxon>
        <taxon>Gunneridae</taxon>
        <taxon>Pentapetalae</taxon>
        <taxon>rosids</taxon>
        <taxon>malvids</taxon>
        <taxon>Myrtales</taxon>
        <taxon>Lythraceae</taxon>
        <taxon>Punica</taxon>
    </lineage>
</organism>
<reference evidence="10" key="1">
    <citation type="journal article" date="2020" name="Plant Biotechnol. J.">
        <title>The pomegranate (Punica granatum L.) draft genome dissects genetic divergence between soft- and hard-seeded cultivars.</title>
        <authorList>
            <person name="Luo X."/>
            <person name="Li H."/>
            <person name="Wu Z."/>
            <person name="Yao W."/>
            <person name="Zhao P."/>
            <person name="Cao D."/>
            <person name="Yu H."/>
            <person name="Li K."/>
            <person name="Poudel K."/>
            <person name="Zhao D."/>
            <person name="Zhang F."/>
            <person name="Xia X."/>
            <person name="Chen L."/>
            <person name="Wang Q."/>
            <person name="Jing D."/>
            <person name="Cao S."/>
        </authorList>
    </citation>
    <scope>NUCLEOTIDE SEQUENCE [LARGE SCALE GENOMIC DNA]</scope>
    <source>
        <strain evidence="10">cv. Tunisia</strain>
    </source>
</reference>